<dbReference type="AlphaFoldDB" id="G6E7K5"/>
<evidence type="ECO:0000313" key="2">
    <source>
        <dbReference type="Proteomes" id="UP000004030"/>
    </source>
</evidence>
<name>G6E7K5_9SPHN</name>
<keyword evidence="2" id="KW-1185">Reference proteome</keyword>
<dbReference type="RefSeq" id="WP_007011257.1">
    <property type="nucleotide sequence ID" value="NZ_AGFM01000006.1"/>
</dbReference>
<dbReference type="eggNOG" id="ENOG5032CKB">
    <property type="taxonomic scope" value="Bacteria"/>
</dbReference>
<proteinExistence type="predicted"/>
<dbReference type="PATRIC" id="fig|1088721.3.peg.336"/>
<dbReference type="OrthoDB" id="7509188at2"/>
<sequence length="139" mass="15250">MQTHRDIPFGDGDYTFRLGMAQIIAIEEKCNARIGAIYAHVMDGRYQKDGVSFGYGLQANFGLREVMEICRQGLIGGGAGFVDGRDIKVTDHLATHLVRTYLEPDSGNPLTKAWDLAEVIMSACVNGYEPAQAEAQKKP</sequence>
<comment type="caution">
    <text evidence="1">The sequence shown here is derived from an EMBL/GenBank/DDBJ whole genome shotgun (WGS) entry which is preliminary data.</text>
</comment>
<organism evidence="1 2">
    <name type="scientific">Novosphingobium pentaromativorans US6-1</name>
    <dbReference type="NCBI Taxonomy" id="1088721"/>
    <lineage>
        <taxon>Bacteria</taxon>
        <taxon>Pseudomonadati</taxon>
        <taxon>Pseudomonadota</taxon>
        <taxon>Alphaproteobacteria</taxon>
        <taxon>Sphingomonadales</taxon>
        <taxon>Sphingomonadaceae</taxon>
        <taxon>Novosphingobium</taxon>
    </lineage>
</organism>
<dbReference type="STRING" id="1088721.JI59_18385"/>
<dbReference type="Proteomes" id="UP000004030">
    <property type="component" value="Unassembled WGS sequence"/>
</dbReference>
<accession>G6E7K5</accession>
<gene>
    <name evidence="1" type="ORF">NSU_0340</name>
</gene>
<protein>
    <submittedName>
        <fullName evidence="1">Uncharacterized protein</fullName>
    </submittedName>
</protein>
<reference evidence="1 2" key="1">
    <citation type="journal article" date="2012" name="J. Bacteriol.">
        <title>Genome sequence of benzo(a)pyrene-degrading bacterium Novosphingobium pentaromativorans US6-1.</title>
        <authorList>
            <person name="Luo Y.R."/>
            <person name="Kang S.G."/>
            <person name="Kim S.J."/>
            <person name="Kim M.R."/>
            <person name="Li N."/>
            <person name="Lee J.H."/>
            <person name="Kwon K.K."/>
        </authorList>
    </citation>
    <scope>NUCLEOTIDE SEQUENCE [LARGE SCALE GENOMIC DNA]</scope>
    <source>
        <strain evidence="1 2">US6-1</strain>
    </source>
</reference>
<evidence type="ECO:0000313" key="1">
    <source>
        <dbReference type="EMBL" id="EHJ62828.1"/>
    </source>
</evidence>
<dbReference type="EMBL" id="AGFM01000006">
    <property type="protein sequence ID" value="EHJ62828.1"/>
    <property type="molecule type" value="Genomic_DNA"/>
</dbReference>